<feature type="repeat" description="LDL-receptor class B" evidence="6">
    <location>
        <begin position="154"/>
        <end position="196"/>
    </location>
</feature>
<evidence type="ECO:0000313" key="7">
    <source>
        <dbReference type="EMBL" id="CAC5419980.1"/>
    </source>
</evidence>
<keyword evidence="5" id="KW-0325">Glycoprotein</keyword>
<dbReference type="PANTHER" id="PTHR46513">
    <property type="entry name" value="VITELLOGENIN RECEPTOR-LIKE PROTEIN-RELATED-RELATED"/>
    <property type="match status" value="1"/>
</dbReference>
<gene>
    <name evidence="7" type="ORF">MCOR_52254</name>
</gene>
<evidence type="ECO:0000313" key="8">
    <source>
        <dbReference type="Proteomes" id="UP000507470"/>
    </source>
</evidence>
<dbReference type="Pfam" id="PF00058">
    <property type="entry name" value="Ldl_recept_b"/>
    <property type="match status" value="2"/>
</dbReference>
<dbReference type="PANTHER" id="PTHR46513:SF13">
    <property type="entry name" value="EGF-LIKE DOMAIN-CONTAINING PROTEIN"/>
    <property type="match status" value="1"/>
</dbReference>
<feature type="repeat" description="LDL-receptor class B" evidence="6">
    <location>
        <begin position="111"/>
        <end position="153"/>
    </location>
</feature>
<dbReference type="InterPro" id="IPR011042">
    <property type="entry name" value="6-blade_b-propeller_TolB-like"/>
</dbReference>
<dbReference type="FunFam" id="2.120.10.30:FF:000241">
    <property type="entry name" value="Low-density lipoprotein receptor-related protein 6"/>
    <property type="match status" value="1"/>
</dbReference>
<dbReference type="SMART" id="SM00135">
    <property type="entry name" value="LY"/>
    <property type="match status" value="4"/>
</dbReference>
<keyword evidence="1" id="KW-0245">EGF-like domain</keyword>
<organism evidence="7 8">
    <name type="scientific">Mytilus coruscus</name>
    <name type="common">Sea mussel</name>
    <dbReference type="NCBI Taxonomy" id="42192"/>
    <lineage>
        <taxon>Eukaryota</taxon>
        <taxon>Metazoa</taxon>
        <taxon>Spiralia</taxon>
        <taxon>Lophotrochozoa</taxon>
        <taxon>Mollusca</taxon>
        <taxon>Bivalvia</taxon>
        <taxon>Autobranchia</taxon>
        <taxon>Pteriomorphia</taxon>
        <taxon>Mytilida</taxon>
        <taxon>Mytiloidea</taxon>
        <taxon>Mytilidae</taxon>
        <taxon>Mytilinae</taxon>
        <taxon>Mytilus</taxon>
    </lineage>
</organism>
<evidence type="ECO:0000256" key="2">
    <source>
        <dbReference type="ARBA" id="ARBA00022729"/>
    </source>
</evidence>
<dbReference type="Proteomes" id="UP000507470">
    <property type="component" value="Unassembled WGS sequence"/>
</dbReference>
<accession>A0A6J8EHK6</accession>
<evidence type="ECO:0000256" key="1">
    <source>
        <dbReference type="ARBA" id="ARBA00022536"/>
    </source>
</evidence>
<evidence type="ECO:0008006" key="9">
    <source>
        <dbReference type="Google" id="ProtNLM"/>
    </source>
</evidence>
<keyword evidence="3" id="KW-0677">Repeat</keyword>
<dbReference type="EMBL" id="CACVKT020009064">
    <property type="protein sequence ID" value="CAC5419980.1"/>
    <property type="molecule type" value="Genomic_DNA"/>
</dbReference>
<dbReference type="Gene3D" id="2.120.10.30">
    <property type="entry name" value="TolB, C-terminal domain"/>
    <property type="match status" value="1"/>
</dbReference>
<reference evidence="7 8" key="1">
    <citation type="submission" date="2020-06" db="EMBL/GenBank/DDBJ databases">
        <authorList>
            <person name="Li R."/>
            <person name="Bekaert M."/>
        </authorList>
    </citation>
    <scope>NUCLEOTIDE SEQUENCE [LARGE SCALE GENOMIC DNA]</scope>
    <source>
        <strain evidence="8">wild</strain>
    </source>
</reference>
<dbReference type="PROSITE" id="PS51120">
    <property type="entry name" value="LDLRB"/>
    <property type="match status" value="2"/>
</dbReference>
<evidence type="ECO:0000256" key="6">
    <source>
        <dbReference type="PROSITE-ProRule" id="PRU00461"/>
    </source>
</evidence>
<evidence type="ECO:0000256" key="3">
    <source>
        <dbReference type="ARBA" id="ARBA00022737"/>
    </source>
</evidence>
<dbReference type="AlphaFoldDB" id="A0A6J8EHK6"/>
<evidence type="ECO:0000256" key="4">
    <source>
        <dbReference type="ARBA" id="ARBA00023157"/>
    </source>
</evidence>
<dbReference type="InterPro" id="IPR000033">
    <property type="entry name" value="LDLR_classB_rpt"/>
</dbReference>
<evidence type="ECO:0000256" key="5">
    <source>
        <dbReference type="ARBA" id="ARBA00023180"/>
    </source>
</evidence>
<dbReference type="InterPro" id="IPR050778">
    <property type="entry name" value="Cueball_EGF_LRP_Nidogen"/>
</dbReference>
<dbReference type="SUPFAM" id="SSF63825">
    <property type="entry name" value="YWTD domain"/>
    <property type="match status" value="1"/>
</dbReference>
<protein>
    <recommendedName>
        <fullName evidence="9">LRP5_6</fullName>
    </recommendedName>
</protein>
<sequence length="294" mass="32853">MPVERNCSPISRQMTLVSGVGPQLFFSNGTHVFSKDLDSANWRILVETMDSSVTYVDYDFINEFIYWSDLNTKTISRKKCTSGNESSNIEVIIQQQTNSRPIGIAVDSQNGHLYWADLDGGLIRRSDLDGSNVVDILNESLEKPTVITIDISNRLLYFSDHGKQTIERCTFDGSSRQILISVDVMSPYGLALDMNSKRLYWTDAALYHIKSSKFDGSDVKTASIDVTPLGNIGIVVMGIDIYGSYMYVSNIGTGIYKIQKNKNNAVPERVIATETGSSCYGVKIISKYLYMYTE</sequence>
<proteinExistence type="predicted"/>
<name>A0A6J8EHK6_MYTCO</name>
<keyword evidence="2" id="KW-0732">Signal</keyword>
<dbReference type="OrthoDB" id="6157061at2759"/>
<keyword evidence="4" id="KW-1015">Disulfide bond</keyword>
<keyword evidence="8" id="KW-1185">Reference proteome</keyword>